<organism evidence="1 2">
    <name type="scientific">Infirmifilum uzonense</name>
    <dbReference type="NCBI Taxonomy" id="1550241"/>
    <lineage>
        <taxon>Archaea</taxon>
        <taxon>Thermoproteota</taxon>
        <taxon>Thermoprotei</taxon>
        <taxon>Thermofilales</taxon>
        <taxon>Thermofilaceae</taxon>
        <taxon>Infirmifilum</taxon>
    </lineage>
</organism>
<evidence type="ECO:0000313" key="2">
    <source>
        <dbReference type="Proteomes" id="UP000067434"/>
    </source>
</evidence>
<dbReference type="Proteomes" id="UP000067434">
    <property type="component" value="Chromosome"/>
</dbReference>
<dbReference type="KEGG" id="thf:MA03_06385"/>
<accession>A0A0F7FHX4</accession>
<sequence>MATMALEEIKNIFDGADKAWEEYVSTTKQALLQWEKTRPALLEKIAVLKTRISSNLSELEEIQLKVELGLLEEEKSQKKFDELSSETVTMVHELENLWVAYEHASLKSIQHMKRIGIPLDTSLEETKKKLEEIENSFRDGIISSKEVYEELRKTVEEQIRILTG</sequence>
<name>A0A0F7FHX4_9CREN</name>
<dbReference type="STRING" id="1550241.MA03_06385"/>
<dbReference type="AlphaFoldDB" id="A0A0F7FHX4"/>
<dbReference type="RefSeq" id="WP_052884465.1">
    <property type="nucleotide sequence ID" value="NZ_CP009961.1"/>
</dbReference>
<evidence type="ECO:0000313" key="1">
    <source>
        <dbReference type="EMBL" id="AKG38952.1"/>
    </source>
</evidence>
<dbReference type="HOGENOM" id="CLU_1607245_0_0_2"/>
<protein>
    <submittedName>
        <fullName evidence="1">Uncharacterized protein</fullName>
    </submittedName>
</protein>
<dbReference type="EMBL" id="CP009961">
    <property type="protein sequence ID" value="AKG38952.1"/>
    <property type="molecule type" value="Genomic_DNA"/>
</dbReference>
<dbReference type="GeneID" id="25401842"/>
<dbReference type="PATRIC" id="fig|1550241.5.peg.1325"/>
<proteinExistence type="predicted"/>
<keyword evidence="2" id="KW-1185">Reference proteome</keyword>
<reference evidence="1 2" key="1">
    <citation type="journal article" date="2015" name="Stand. Genomic Sci.">
        <title>Complete genome sequence of and proposal of Thermofilum uzonense sp. nov. a novel hyperthermophilic crenarchaeon and emended description of the genus Thermofilum.</title>
        <authorList>
            <person name="Toshchakov S.V."/>
            <person name="Korzhenkov A.A."/>
            <person name="Samarov N.I."/>
            <person name="Mazunin I.O."/>
            <person name="Mozhey O.I."/>
            <person name="Shmyr I.S."/>
            <person name="Derbikova K.S."/>
            <person name="Taranov E.A."/>
            <person name="Dominova I.N."/>
            <person name="Bonch-Osmolovskaya E.A."/>
            <person name="Patrushev M.V."/>
            <person name="Podosokorskaya O.A."/>
            <person name="Kublanov I.V."/>
        </authorList>
    </citation>
    <scope>NUCLEOTIDE SEQUENCE [LARGE SCALE GENOMIC DNA]</scope>
    <source>
        <strain evidence="1 2">1807-2</strain>
    </source>
</reference>
<gene>
    <name evidence="1" type="ORF">MA03_06385</name>
</gene>